<evidence type="ECO:0000313" key="7">
    <source>
        <dbReference type="EMBL" id="KAB5583996.1"/>
    </source>
</evidence>
<feature type="region of interest" description="Disordered" evidence="6">
    <location>
        <begin position="41"/>
        <end position="85"/>
    </location>
</feature>
<evidence type="ECO:0000256" key="3">
    <source>
        <dbReference type="ARBA" id="ARBA00022692"/>
    </source>
</evidence>
<comment type="subcellular location">
    <subcellularLocation>
        <location evidence="1">Membrane</location>
        <topology evidence="1">Single-pass membrane protein</topology>
    </subcellularLocation>
</comment>
<feature type="compositionally biased region" description="Basic residues" evidence="6">
    <location>
        <begin position="75"/>
        <end position="85"/>
    </location>
</feature>
<dbReference type="Pfam" id="PF06783">
    <property type="entry name" value="UPF0239"/>
    <property type="match status" value="1"/>
</dbReference>
<evidence type="ECO:0000256" key="6">
    <source>
        <dbReference type="SAM" id="MobiDB-lite"/>
    </source>
</evidence>
<keyword evidence="4" id="KW-1133">Transmembrane helix</keyword>
<protein>
    <submittedName>
        <fullName evidence="7">Uncharacterized protein</fullName>
    </submittedName>
</protein>
<dbReference type="EMBL" id="VFJC01000003">
    <property type="protein sequence ID" value="KAB5583996.1"/>
    <property type="molecule type" value="Genomic_DNA"/>
</dbReference>
<dbReference type="GO" id="GO:0016020">
    <property type="term" value="C:membrane"/>
    <property type="evidence" value="ECO:0007669"/>
    <property type="project" value="UniProtKB-SubCell"/>
</dbReference>
<keyword evidence="3" id="KW-0812">Transmembrane</keyword>
<comment type="caution">
    <text evidence="7">The sequence shown here is derived from an EMBL/GenBank/DDBJ whole genome shotgun (WGS) entry which is preliminary data.</text>
</comment>
<reference evidence="7 8" key="1">
    <citation type="submission" date="2019-06" db="EMBL/GenBank/DDBJ databases">
        <title>A chromosome-scale genome assembly of the striped catfish, Pangasianodon hypophthalmus.</title>
        <authorList>
            <person name="Wen M."/>
            <person name="Zahm M."/>
            <person name="Roques C."/>
            <person name="Cabau C."/>
            <person name="Klopp C."/>
            <person name="Donnadieu C."/>
            <person name="Jouanno E."/>
            <person name="Avarre J.-C."/>
            <person name="Campet M."/>
            <person name="Ha T.T.T."/>
            <person name="Dugue R."/>
            <person name="Lampietro C."/>
            <person name="Louis A."/>
            <person name="Herpin A."/>
            <person name="Echchiki A."/>
            <person name="Berthelot C."/>
            <person name="Parey E."/>
            <person name="Roest-Crollius H."/>
            <person name="Braasch I."/>
            <person name="Postlethwait J."/>
            <person name="Bobe J."/>
            <person name="Montfort J."/>
            <person name="Bouchez O."/>
            <person name="Begum T."/>
            <person name="Schartl M."/>
            <person name="Guiguen Y."/>
        </authorList>
    </citation>
    <scope>NUCLEOTIDE SEQUENCE [LARGE SCALE GENOMIC DNA]</scope>
    <source>
        <strain evidence="7 8">Indonesia</strain>
        <tissue evidence="7">Blood</tissue>
    </source>
</reference>
<evidence type="ECO:0000256" key="5">
    <source>
        <dbReference type="ARBA" id="ARBA00023136"/>
    </source>
</evidence>
<accession>A0A5N5PYS7</accession>
<evidence type="ECO:0000256" key="2">
    <source>
        <dbReference type="ARBA" id="ARBA00006839"/>
    </source>
</evidence>
<name>A0A5N5PYS7_PANHP</name>
<proteinExistence type="inferred from homology"/>
<evidence type="ECO:0000256" key="1">
    <source>
        <dbReference type="ARBA" id="ARBA00004167"/>
    </source>
</evidence>
<evidence type="ECO:0000313" key="8">
    <source>
        <dbReference type="Proteomes" id="UP000327468"/>
    </source>
</evidence>
<dbReference type="InterPro" id="IPR009621">
    <property type="entry name" value="UPF0239"/>
</dbReference>
<gene>
    <name evidence="7" type="ORF">PHYPO_G00102300</name>
</gene>
<feature type="compositionally biased region" description="Basic and acidic residues" evidence="6">
    <location>
        <begin position="44"/>
        <end position="64"/>
    </location>
</feature>
<evidence type="ECO:0000256" key="4">
    <source>
        <dbReference type="ARBA" id="ARBA00022989"/>
    </source>
</evidence>
<organism evidence="7 8">
    <name type="scientific">Pangasianodon hypophthalmus</name>
    <name type="common">Striped catfish</name>
    <name type="synonym">Helicophagus hypophthalmus</name>
    <dbReference type="NCBI Taxonomy" id="310915"/>
    <lineage>
        <taxon>Eukaryota</taxon>
        <taxon>Metazoa</taxon>
        <taxon>Chordata</taxon>
        <taxon>Craniata</taxon>
        <taxon>Vertebrata</taxon>
        <taxon>Euteleostomi</taxon>
        <taxon>Actinopterygii</taxon>
        <taxon>Neopterygii</taxon>
        <taxon>Teleostei</taxon>
        <taxon>Ostariophysi</taxon>
        <taxon>Siluriformes</taxon>
        <taxon>Pangasiidae</taxon>
        <taxon>Pangasianodon</taxon>
    </lineage>
</organism>
<keyword evidence="8" id="KW-1185">Reference proteome</keyword>
<keyword evidence="5" id="KW-0472">Membrane</keyword>
<comment type="similarity">
    <text evidence="2">Belongs to the UPF0239 family.</text>
</comment>
<dbReference type="AlphaFoldDB" id="A0A5N5PYS7"/>
<sequence>MLNHKYGIRKCLGYEIIHLFSTDQRHVWGFGSLAAGAIIIPTSKSHEQEEPSETAEPKTTEPSRKPKAPAQQNRQKLKKESKKKR</sequence>
<dbReference type="Proteomes" id="UP000327468">
    <property type="component" value="Chromosome 2"/>
</dbReference>